<organism evidence="2 3">
    <name type="scientific">Eimeria brunetti</name>
    <dbReference type="NCBI Taxonomy" id="51314"/>
    <lineage>
        <taxon>Eukaryota</taxon>
        <taxon>Sar</taxon>
        <taxon>Alveolata</taxon>
        <taxon>Apicomplexa</taxon>
        <taxon>Conoidasida</taxon>
        <taxon>Coccidia</taxon>
        <taxon>Eucoccidiorida</taxon>
        <taxon>Eimeriorina</taxon>
        <taxon>Eimeriidae</taxon>
        <taxon>Eimeria</taxon>
    </lineage>
</organism>
<reference evidence="2" key="1">
    <citation type="submission" date="2013-10" db="EMBL/GenBank/DDBJ databases">
        <title>Genomic analysis of the causative agents of coccidiosis in chickens.</title>
        <authorList>
            <person name="Reid A.J."/>
            <person name="Blake D."/>
            <person name="Billington K."/>
            <person name="Browne H."/>
            <person name="Dunn M."/>
            <person name="Hung S."/>
            <person name="Kawahara F."/>
            <person name="Miranda-Saavedra D."/>
            <person name="Mourier T."/>
            <person name="Nagra H."/>
            <person name="Otto T.D."/>
            <person name="Rawlings N."/>
            <person name="Sanchez A."/>
            <person name="Sanders M."/>
            <person name="Subramaniam C."/>
            <person name="Tay Y."/>
            <person name="Dear P."/>
            <person name="Doerig C."/>
            <person name="Gruber A."/>
            <person name="Parkinson J."/>
            <person name="Shirley M."/>
            <person name="Wan K.L."/>
            <person name="Berriman M."/>
            <person name="Tomley F."/>
            <person name="Pain A."/>
        </authorList>
    </citation>
    <scope>NUCLEOTIDE SEQUENCE [LARGE SCALE GENOMIC DNA]</scope>
    <source>
        <strain evidence="2">Houghton</strain>
    </source>
</reference>
<protein>
    <submittedName>
        <fullName evidence="2">Uncharacterized protein</fullName>
    </submittedName>
</protein>
<accession>U6LYW2</accession>
<feature type="compositionally biased region" description="Basic and acidic residues" evidence="1">
    <location>
        <begin position="145"/>
        <end position="158"/>
    </location>
</feature>
<evidence type="ECO:0000256" key="1">
    <source>
        <dbReference type="SAM" id="MobiDB-lite"/>
    </source>
</evidence>
<keyword evidence="3" id="KW-1185">Reference proteome</keyword>
<dbReference type="Proteomes" id="UP000030750">
    <property type="component" value="Unassembled WGS sequence"/>
</dbReference>
<feature type="region of interest" description="Disordered" evidence="1">
    <location>
        <begin position="108"/>
        <end position="289"/>
    </location>
</feature>
<dbReference type="VEuPathDB" id="ToxoDB:EBH_0005660"/>
<name>U6LYW2_9EIME</name>
<reference evidence="2" key="2">
    <citation type="submission" date="2013-10" db="EMBL/GenBank/DDBJ databases">
        <authorList>
            <person name="Aslett M."/>
        </authorList>
    </citation>
    <scope>NUCLEOTIDE SEQUENCE [LARGE SCALE GENOMIC DNA]</scope>
    <source>
        <strain evidence="2">Houghton</strain>
    </source>
</reference>
<dbReference type="AlphaFoldDB" id="U6LYW2"/>
<dbReference type="EMBL" id="HG713234">
    <property type="protein sequence ID" value="CDJ52980.1"/>
    <property type="molecule type" value="Genomic_DNA"/>
</dbReference>
<evidence type="ECO:0000313" key="3">
    <source>
        <dbReference type="Proteomes" id="UP000030750"/>
    </source>
</evidence>
<feature type="compositionally biased region" description="Basic and acidic residues" evidence="1">
    <location>
        <begin position="172"/>
        <end position="236"/>
    </location>
</feature>
<proteinExistence type="predicted"/>
<gene>
    <name evidence="2" type="ORF">EBH_0005660</name>
</gene>
<feature type="compositionally biased region" description="Basic and acidic residues" evidence="1">
    <location>
        <begin position="270"/>
        <end position="289"/>
    </location>
</feature>
<evidence type="ECO:0000313" key="2">
    <source>
        <dbReference type="EMBL" id="CDJ52980.1"/>
    </source>
</evidence>
<sequence length="289" mass="32455">MAQGSEALFPTAQGDTAHMDTIQVTSTAPVVFEEVALALLSCLAMADLMEDQDTTEDHLPHPLPRVVGLMEDHTPEVPLISALLRIGRISDPRNNIRRFPWEIYRGSQERHPCRAPSSNTWYDSGAGGSSEPAVAEGMGIEDAPGDEREPEEVKDANSPKESSSSNDFLAVRVEESKKEQQEKADALKEEALKAKKKALREALERRRAKKAEEKREEELKKEEEKEEAKKEDAKESEADESLDREEPAKEETEEEREEGGSHKLKSHKKESHEEESHKEESHEEEHSSA</sequence>